<dbReference type="EMBL" id="JH226130">
    <property type="protein sequence ID" value="EHY53223.1"/>
    <property type="molecule type" value="Genomic_DNA"/>
</dbReference>
<sequence length="182" mass="21048">MPVEGTDRSSSRQLYSVRGARRECGVDATIEQGRSLCVYLYQHRTLQVFSCIFSTYQPLHLHNHPHHQRTIYAYDGYYDDLFPQLSHHSRSSLETVHNFVHSRSLPDPEKLSSDGDAPLPLPSLLAILLRSKFLFGFLEKFWVDSVCHEPLKNNPTEHTAQLVSHVLCRDRPVLLSKRSWHQ</sequence>
<gene>
    <name evidence="1" type="ORF">HMPREF1120_01420</name>
</gene>
<evidence type="ECO:0000313" key="2">
    <source>
        <dbReference type="Proteomes" id="UP000007304"/>
    </source>
</evidence>
<dbReference type="HOGENOM" id="CLU_1481999_0_0_1"/>
<evidence type="ECO:0000313" key="1">
    <source>
        <dbReference type="EMBL" id="EHY53223.1"/>
    </source>
</evidence>
<dbReference type="GeneID" id="20306059"/>
<dbReference type="RefSeq" id="XP_009153684.1">
    <property type="nucleotide sequence ID" value="XM_009155436.1"/>
</dbReference>
<reference evidence="1" key="1">
    <citation type="submission" date="2011-07" db="EMBL/GenBank/DDBJ databases">
        <title>The Genome Sequence of Exophiala (Wangiella) dermatitidis NIH/UT8656.</title>
        <authorList>
            <consortium name="The Broad Institute Genome Sequencing Platform"/>
            <person name="Cuomo C."/>
            <person name="Wang Z."/>
            <person name="Hunicke-Smith S."/>
            <person name="Szanislo P.J."/>
            <person name="Earl A."/>
            <person name="Young S.K."/>
            <person name="Zeng Q."/>
            <person name="Gargeya S."/>
            <person name="Fitzgerald M."/>
            <person name="Haas B."/>
            <person name="Abouelleil A."/>
            <person name="Alvarado L."/>
            <person name="Arachchi H.M."/>
            <person name="Berlin A."/>
            <person name="Brown A."/>
            <person name="Chapman S.B."/>
            <person name="Chen Z."/>
            <person name="Dunbar C."/>
            <person name="Freedman E."/>
            <person name="Gearin G."/>
            <person name="Gellesch M."/>
            <person name="Goldberg J."/>
            <person name="Griggs A."/>
            <person name="Gujja S."/>
            <person name="Heiman D."/>
            <person name="Howarth C."/>
            <person name="Larson L."/>
            <person name="Lui A."/>
            <person name="MacDonald P.J.P."/>
            <person name="Montmayeur A."/>
            <person name="Murphy C."/>
            <person name="Neiman D."/>
            <person name="Pearson M."/>
            <person name="Priest M."/>
            <person name="Roberts A."/>
            <person name="Saif S."/>
            <person name="Shea T."/>
            <person name="Shenoy N."/>
            <person name="Sisk P."/>
            <person name="Stolte C."/>
            <person name="Sykes S."/>
            <person name="Wortman J."/>
            <person name="Nusbaum C."/>
            <person name="Birren B."/>
        </authorList>
    </citation>
    <scope>NUCLEOTIDE SEQUENCE</scope>
    <source>
        <strain evidence="1">NIH/UT8656</strain>
    </source>
</reference>
<dbReference type="Proteomes" id="UP000007304">
    <property type="component" value="Unassembled WGS sequence"/>
</dbReference>
<keyword evidence="2" id="KW-1185">Reference proteome</keyword>
<proteinExistence type="predicted"/>
<name>H6BNN8_EXODN</name>
<dbReference type="InParanoid" id="H6BNN8"/>
<protein>
    <submittedName>
        <fullName evidence="1">Uncharacterized protein</fullName>
    </submittedName>
</protein>
<dbReference type="AlphaFoldDB" id="H6BNN8"/>
<dbReference type="VEuPathDB" id="FungiDB:HMPREF1120_01420"/>
<accession>H6BNN8</accession>
<organism evidence="1 2">
    <name type="scientific">Exophiala dermatitidis (strain ATCC 34100 / CBS 525.76 / NIH/UT8656)</name>
    <name type="common">Black yeast</name>
    <name type="synonym">Wangiella dermatitidis</name>
    <dbReference type="NCBI Taxonomy" id="858893"/>
    <lineage>
        <taxon>Eukaryota</taxon>
        <taxon>Fungi</taxon>
        <taxon>Dikarya</taxon>
        <taxon>Ascomycota</taxon>
        <taxon>Pezizomycotina</taxon>
        <taxon>Eurotiomycetes</taxon>
        <taxon>Chaetothyriomycetidae</taxon>
        <taxon>Chaetothyriales</taxon>
        <taxon>Herpotrichiellaceae</taxon>
        <taxon>Exophiala</taxon>
    </lineage>
</organism>